<dbReference type="Pfam" id="PF00963">
    <property type="entry name" value="Cohesin"/>
    <property type="match status" value="2"/>
</dbReference>
<organism evidence="2 3">
    <name type="scientific">Anabaenopsis elenkinii CCIBt3563</name>
    <dbReference type="NCBI Taxonomy" id="2779889"/>
    <lineage>
        <taxon>Bacteria</taxon>
        <taxon>Bacillati</taxon>
        <taxon>Cyanobacteriota</taxon>
        <taxon>Cyanophyceae</taxon>
        <taxon>Nostocales</taxon>
        <taxon>Nodulariaceae</taxon>
        <taxon>Anabaenopsis</taxon>
    </lineage>
</organism>
<dbReference type="Gene3D" id="2.60.40.680">
    <property type="match status" value="2"/>
</dbReference>
<dbReference type="EMBL" id="CP063311">
    <property type="protein sequence ID" value="QOV22626.1"/>
    <property type="molecule type" value="Genomic_DNA"/>
</dbReference>
<feature type="domain" description="Cohesin" evidence="1">
    <location>
        <begin position="137"/>
        <end position="183"/>
    </location>
</feature>
<dbReference type="AlphaFoldDB" id="A0A7S6RCW0"/>
<dbReference type="Proteomes" id="UP000593846">
    <property type="component" value="Chromosome"/>
</dbReference>
<dbReference type="SUPFAM" id="SSF49384">
    <property type="entry name" value="Carbohydrate-binding domain"/>
    <property type="match status" value="2"/>
</dbReference>
<proteinExistence type="predicted"/>
<gene>
    <name evidence="2" type="ORF">IM676_18565</name>
</gene>
<feature type="non-terminal residue" evidence="2">
    <location>
        <position position="191"/>
    </location>
</feature>
<accession>A0A7S6RCW0</accession>
<dbReference type="GO" id="GO:0030246">
    <property type="term" value="F:carbohydrate binding"/>
    <property type="evidence" value="ECO:0007669"/>
    <property type="project" value="InterPro"/>
</dbReference>
<feature type="domain" description="Cohesin" evidence="1">
    <location>
        <begin position="11"/>
        <end position="109"/>
    </location>
</feature>
<sequence length="191" mass="20382">MPNIFIPADLTVKVGQTIQVPVKIDDATGALAFNFTIIYDNNVVEFIRVERGDVTRNFPGFISNSLINDRIRVGLDQPSPLPQGTGEGSLAIFTFKVKETASPGSTNFSIVDPRFNIQPLPGSTVPVTINSLFSIAIPDNLTSNPGETITVPVTLNGATGVDSINLRINYNSAITLTGVTKGQLPEGLDLL</sequence>
<dbReference type="CDD" id="cd08547">
    <property type="entry name" value="Type_II_cohesin"/>
    <property type="match status" value="1"/>
</dbReference>
<dbReference type="RefSeq" id="WP_200988248.1">
    <property type="nucleotide sequence ID" value="NZ_CP063311.1"/>
</dbReference>
<name>A0A7S6RCW0_9CYAN</name>
<evidence type="ECO:0000313" key="3">
    <source>
        <dbReference type="Proteomes" id="UP000593846"/>
    </source>
</evidence>
<reference evidence="3" key="1">
    <citation type="submission" date="2020-10" db="EMBL/GenBank/DDBJ databases">
        <title>Genome-based taxonomic classification of the species Anabaenopsis elenkinii.</title>
        <authorList>
            <person name="Delbaje E."/>
            <person name="Andreote A.P.D."/>
            <person name="Pellegrinetti T.A."/>
            <person name="Cruz R.B."/>
            <person name="Branco L.H.Z."/>
            <person name="Fiore M.F."/>
        </authorList>
    </citation>
    <scope>NUCLEOTIDE SEQUENCE [LARGE SCALE GENOMIC DNA]</scope>
    <source>
        <strain evidence="3">CCIBt3563</strain>
    </source>
</reference>
<dbReference type="InterPro" id="IPR002102">
    <property type="entry name" value="Cohesin_dom"/>
</dbReference>
<dbReference type="GO" id="GO:0000272">
    <property type="term" value="P:polysaccharide catabolic process"/>
    <property type="evidence" value="ECO:0007669"/>
    <property type="project" value="InterPro"/>
</dbReference>
<dbReference type="KEGG" id="aee:IM676_18565"/>
<evidence type="ECO:0000259" key="1">
    <source>
        <dbReference type="Pfam" id="PF00963"/>
    </source>
</evidence>
<dbReference type="InterPro" id="IPR008965">
    <property type="entry name" value="CBM2/CBM3_carb-bd_dom_sf"/>
</dbReference>
<keyword evidence="3" id="KW-1185">Reference proteome</keyword>
<protein>
    <recommendedName>
        <fullName evidence="1">Cohesin domain-containing protein</fullName>
    </recommendedName>
</protein>
<evidence type="ECO:0000313" key="2">
    <source>
        <dbReference type="EMBL" id="QOV22626.1"/>
    </source>
</evidence>